<dbReference type="PANTHER" id="PTHR12170">
    <property type="entry name" value="MACROPHAGE ERYTHROBLAST ATTACHER-RELATED"/>
    <property type="match status" value="1"/>
</dbReference>
<evidence type="ECO:0000256" key="2">
    <source>
        <dbReference type="ARBA" id="ARBA00022490"/>
    </source>
</evidence>
<evidence type="ECO:0000256" key="1">
    <source>
        <dbReference type="ARBA" id="ARBA00004496"/>
    </source>
</evidence>
<evidence type="ECO:0000256" key="6">
    <source>
        <dbReference type="ARBA" id="ARBA00061136"/>
    </source>
</evidence>
<keyword evidence="4 9" id="KW-0863">Zinc-finger</keyword>
<dbReference type="EMBL" id="MUNK01000080">
    <property type="protein sequence ID" value="OTA33141.1"/>
    <property type="molecule type" value="Genomic_DNA"/>
</dbReference>
<dbReference type="PROSITE" id="PS50897">
    <property type="entry name" value="CTLH"/>
    <property type="match status" value="1"/>
</dbReference>
<evidence type="ECO:0000256" key="5">
    <source>
        <dbReference type="ARBA" id="ARBA00022833"/>
    </source>
</evidence>
<feature type="domain" description="RING-Gid-type" evidence="12">
    <location>
        <begin position="405"/>
        <end position="447"/>
    </location>
</feature>
<dbReference type="SUPFAM" id="SSF57850">
    <property type="entry name" value="RING/U-box"/>
    <property type="match status" value="1"/>
</dbReference>
<evidence type="ECO:0000256" key="4">
    <source>
        <dbReference type="ARBA" id="ARBA00022771"/>
    </source>
</evidence>
<dbReference type="Gene3D" id="3.60.21.10">
    <property type="match status" value="1"/>
</dbReference>
<evidence type="ECO:0000313" key="13">
    <source>
        <dbReference type="EMBL" id="OTA33141.1"/>
    </source>
</evidence>
<protein>
    <recommendedName>
        <fullName evidence="8">GID complex catalytic subunit 2</fullName>
    </recommendedName>
    <alternativeName>
        <fullName evidence="7">Glucose-induced degradation protein 2</fullName>
    </alternativeName>
</protein>
<dbReference type="OrthoDB" id="1933281at2759"/>
<dbReference type="SMART" id="SM00757">
    <property type="entry name" value="CRA"/>
    <property type="match status" value="1"/>
</dbReference>
<dbReference type="InterPro" id="IPR037683">
    <property type="entry name" value="Rmd5_dRing"/>
</dbReference>
<proteinExistence type="inferred from homology"/>
<dbReference type="CDD" id="cd16652">
    <property type="entry name" value="dRING_Rmd5p-like"/>
    <property type="match status" value="1"/>
</dbReference>
<dbReference type="GO" id="GO:0034657">
    <property type="term" value="C:GID complex"/>
    <property type="evidence" value="ECO:0007669"/>
    <property type="project" value="TreeGrafter"/>
</dbReference>
<dbReference type="Pfam" id="PF13445">
    <property type="entry name" value="zf-RING_UBOX"/>
    <property type="match status" value="1"/>
</dbReference>
<organism evidence="13 14">
    <name type="scientific">Hortaea werneckii EXF-2000</name>
    <dbReference type="NCBI Taxonomy" id="1157616"/>
    <lineage>
        <taxon>Eukaryota</taxon>
        <taxon>Fungi</taxon>
        <taxon>Dikarya</taxon>
        <taxon>Ascomycota</taxon>
        <taxon>Pezizomycotina</taxon>
        <taxon>Dothideomycetes</taxon>
        <taxon>Dothideomycetidae</taxon>
        <taxon>Mycosphaerellales</taxon>
        <taxon>Teratosphaeriaceae</taxon>
        <taxon>Hortaea</taxon>
    </lineage>
</organism>
<evidence type="ECO:0000259" key="12">
    <source>
        <dbReference type="PROSITE" id="PS51867"/>
    </source>
</evidence>
<dbReference type="GO" id="GO:0008270">
    <property type="term" value="F:zinc ion binding"/>
    <property type="evidence" value="ECO:0007669"/>
    <property type="project" value="UniProtKB-KW"/>
</dbReference>
<dbReference type="GO" id="GO:0043161">
    <property type="term" value="P:proteasome-mediated ubiquitin-dependent protein catabolic process"/>
    <property type="evidence" value="ECO:0007669"/>
    <property type="project" value="InterPro"/>
</dbReference>
<dbReference type="InterPro" id="IPR045098">
    <property type="entry name" value="Fyv10_fam"/>
</dbReference>
<evidence type="ECO:0000256" key="8">
    <source>
        <dbReference type="ARBA" id="ARBA00080744"/>
    </source>
</evidence>
<comment type="caution">
    <text evidence="13">The sequence shown here is derived from an EMBL/GenBank/DDBJ whole genome shotgun (WGS) entry which is preliminary data.</text>
</comment>
<reference evidence="13 14" key="1">
    <citation type="submission" date="2017-01" db="EMBL/GenBank/DDBJ databases">
        <title>The recent genome duplication of the halophilic yeast Hortaea werneckii: insights from long-read sequencing.</title>
        <authorList>
            <person name="Sinha S."/>
            <person name="Flibotte S."/>
            <person name="Neira M."/>
            <person name="Lenassi M."/>
            <person name="Gostincar C."/>
            <person name="Stajich J.E."/>
            <person name="Nislow C.E."/>
        </authorList>
    </citation>
    <scope>NUCLEOTIDE SEQUENCE [LARGE SCALE GENOMIC DNA]</scope>
    <source>
        <strain evidence="13 14">EXF-2000</strain>
    </source>
</reference>
<keyword evidence="3" id="KW-0479">Metal-binding</keyword>
<accession>A0A1Z5TBA4</accession>
<keyword evidence="14" id="KW-1185">Reference proteome</keyword>
<dbReference type="InterPro" id="IPR024964">
    <property type="entry name" value="CTLH/CRA"/>
</dbReference>
<dbReference type="PROSITE" id="PS51867">
    <property type="entry name" value="ZF_RING_GID"/>
    <property type="match status" value="1"/>
</dbReference>
<dbReference type="InterPro" id="IPR027370">
    <property type="entry name" value="Znf-RING_euk"/>
</dbReference>
<keyword evidence="2" id="KW-0963">Cytoplasm</keyword>
<dbReference type="GO" id="GO:0005634">
    <property type="term" value="C:nucleus"/>
    <property type="evidence" value="ECO:0007669"/>
    <property type="project" value="TreeGrafter"/>
</dbReference>
<feature type="compositionally biased region" description="Acidic residues" evidence="10">
    <location>
        <begin position="183"/>
        <end position="194"/>
    </location>
</feature>
<gene>
    <name evidence="13" type="ORF">BTJ68_06421</name>
</gene>
<dbReference type="InterPro" id="IPR029052">
    <property type="entry name" value="Metallo-depent_PP-like"/>
</dbReference>
<feature type="region of interest" description="Disordered" evidence="10">
    <location>
        <begin position="734"/>
        <end position="763"/>
    </location>
</feature>
<dbReference type="GO" id="GO:0005737">
    <property type="term" value="C:cytoplasm"/>
    <property type="evidence" value="ECO:0007669"/>
    <property type="project" value="UniProtKB-SubCell"/>
</dbReference>
<evidence type="ECO:0000256" key="7">
    <source>
        <dbReference type="ARBA" id="ARBA00075398"/>
    </source>
</evidence>
<dbReference type="AlphaFoldDB" id="A0A1Z5TBA4"/>
<evidence type="ECO:0000256" key="10">
    <source>
        <dbReference type="SAM" id="MobiDB-lite"/>
    </source>
</evidence>
<evidence type="ECO:0000313" key="14">
    <source>
        <dbReference type="Proteomes" id="UP000194280"/>
    </source>
</evidence>
<sequence>MDPLLASHSTLEKKANLSKALADVQKLIDQLSSTRDAVTTNPDMAALHMAKLKQPVKQSFDKIEEDLKEVNKGLNQYQKALKEKFKNSSLPTAGGVGEGLGEGEKKALVERAVGMHLLREGMFGVADIFAREAKTRNERLGKVSGDGDVDMEEEDGKLRAERKQEWLNNFMQSERNEVMGDGDGYEEDEDEEDLYAPGDRPLSSSSRFPSKLQARFADMYHILDALRNHRNLAPAIDWARMHSHELEHRGSNLEFELARLKFVELYTSSTASDTNPYTGPLQALEYARQVFPTFTSRYNHETSSLLGSLAFAPDLAQSPYVALFHNNHAWEETAASFTREYCGLLGLSEKSPLYTAITAGGIALPVLSKVEKIMTQTRGQWTSVNELPVETPLPPGYLFHSIFVCPVSKEQATDANPPMMLPCGHVIAKESLEGTSKGKVRVKCPYCPQECRVGDARRLHEFKTALQTLRSIRAPLKLVIAGNHDFTLDVPAFKRKLSAIDPPLDDALVKREYGTFGEARALLESEEAKAAGIHLLDEGTHTFQLANGSTLTVFASPYTCSLSADWGFQYRPDEEHEWPLQPGTDIAITHSPPHGVLDRTDDGKRAGSPSLFAAVASSRPQVHCFGHIHESWGAKKVHWRDEAPDSPRTHFTSIDNDRSPLIETLARMTVKATDTAETKRDKETRLAACIANGHCSAARHDIKAGAQTLFVNAAIEGPEEGMQQPPWLVEIKLPRTGVTSASNEERHSRKRRRTSERSSGAVE</sequence>
<dbReference type="PANTHER" id="PTHR12170:SF3">
    <property type="entry name" value="GH10162P"/>
    <property type="match status" value="1"/>
</dbReference>
<dbReference type="InParanoid" id="A0A1Z5TBA4"/>
<dbReference type="InterPro" id="IPR006595">
    <property type="entry name" value="CTLH_C"/>
</dbReference>
<dbReference type="InterPro" id="IPR013144">
    <property type="entry name" value="CRA_dom"/>
</dbReference>
<feature type="region of interest" description="Disordered" evidence="10">
    <location>
        <begin position="170"/>
        <end position="207"/>
    </location>
</feature>
<dbReference type="GO" id="GO:0061630">
    <property type="term" value="F:ubiquitin protein ligase activity"/>
    <property type="evidence" value="ECO:0007669"/>
    <property type="project" value="InterPro"/>
</dbReference>
<comment type="similarity">
    <text evidence="6">Belongs to the RMD5/GID2 family.</text>
</comment>
<dbReference type="VEuPathDB" id="FungiDB:BTJ68_06421"/>
<feature type="zinc finger region" description="RING-Gid-type" evidence="9">
    <location>
        <begin position="405"/>
        <end position="447"/>
    </location>
</feature>
<evidence type="ECO:0000256" key="9">
    <source>
        <dbReference type="PROSITE-ProRule" id="PRU01215"/>
    </source>
</evidence>
<dbReference type="SUPFAM" id="SSF56300">
    <property type="entry name" value="Metallo-dependent phosphatases"/>
    <property type="match status" value="1"/>
</dbReference>
<dbReference type="FunFam" id="3.30.40.10:FF:000143">
    <property type="entry name" value="Regulator of gluconeogenesis Rmd5"/>
    <property type="match status" value="1"/>
</dbReference>
<evidence type="ECO:0000259" key="11">
    <source>
        <dbReference type="PROSITE" id="PS50897"/>
    </source>
</evidence>
<keyword evidence="5" id="KW-0862">Zinc</keyword>
<comment type="subcellular location">
    <subcellularLocation>
        <location evidence="1">Cytoplasm</location>
    </subcellularLocation>
</comment>
<dbReference type="InterPro" id="IPR044063">
    <property type="entry name" value="ZF_RING_GID"/>
</dbReference>
<dbReference type="SMART" id="SM00668">
    <property type="entry name" value="CTLH"/>
    <property type="match status" value="1"/>
</dbReference>
<dbReference type="Proteomes" id="UP000194280">
    <property type="component" value="Unassembled WGS sequence"/>
</dbReference>
<dbReference type="Pfam" id="PF10607">
    <property type="entry name" value="CTLH"/>
    <property type="match status" value="1"/>
</dbReference>
<dbReference type="STRING" id="1157616.A0A1Z5TBA4"/>
<evidence type="ECO:0000256" key="3">
    <source>
        <dbReference type="ARBA" id="ARBA00022723"/>
    </source>
</evidence>
<feature type="domain" description="CTLH" evidence="11">
    <location>
        <begin position="215"/>
        <end position="273"/>
    </location>
</feature>
<name>A0A1Z5TBA4_HORWE</name>